<organism evidence="3 4">
    <name type="scientific">Hucho hucho</name>
    <name type="common">huchen</name>
    <dbReference type="NCBI Taxonomy" id="62062"/>
    <lineage>
        <taxon>Eukaryota</taxon>
        <taxon>Metazoa</taxon>
        <taxon>Chordata</taxon>
        <taxon>Craniata</taxon>
        <taxon>Vertebrata</taxon>
        <taxon>Euteleostomi</taxon>
        <taxon>Actinopterygii</taxon>
        <taxon>Neopterygii</taxon>
        <taxon>Teleostei</taxon>
        <taxon>Protacanthopterygii</taxon>
        <taxon>Salmoniformes</taxon>
        <taxon>Salmonidae</taxon>
        <taxon>Salmoninae</taxon>
        <taxon>Hucho</taxon>
    </lineage>
</organism>
<dbReference type="Ensembl" id="ENSHHUT00000001255.1">
    <property type="protein sequence ID" value="ENSHHUP00000001224.1"/>
    <property type="gene ID" value="ENSHHUG00000000820.1"/>
</dbReference>
<feature type="transmembrane region" description="Helical" evidence="2">
    <location>
        <begin position="39"/>
        <end position="59"/>
    </location>
</feature>
<sequence length="143" mass="15391">MERGKIKNKRKGKSSVGGDWEGREKNINMVTLQPEKHDAVFFLAVIALLVAICVAEVPLCHPRHKGAVVKMDEASLTVNNELGAEVVVSWLSDHCYQCVYQPLGVVPAGPGPGMPSSVDFIVGTQHGITLQLNSSPVSLELCT</sequence>
<evidence type="ECO:0000313" key="4">
    <source>
        <dbReference type="Proteomes" id="UP000314982"/>
    </source>
</evidence>
<accession>A0A4W5JND1</accession>
<evidence type="ECO:0000313" key="3">
    <source>
        <dbReference type="Ensembl" id="ENSHHUP00000001224.1"/>
    </source>
</evidence>
<keyword evidence="2" id="KW-1133">Transmembrane helix</keyword>
<keyword evidence="4" id="KW-1185">Reference proteome</keyword>
<proteinExistence type="predicted"/>
<keyword evidence="2" id="KW-0472">Membrane</keyword>
<protein>
    <submittedName>
        <fullName evidence="3">Uncharacterized protein</fullName>
    </submittedName>
</protein>
<evidence type="ECO:0000256" key="1">
    <source>
        <dbReference type="SAM" id="MobiDB-lite"/>
    </source>
</evidence>
<reference evidence="4" key="1">
    <citation type="submission" date="2018-06" db="EMBL/GenBank/DDBJ databases">
        <title>Genome assembly of Danube salmon.</title>
        <authorList>
            <person name="Macqueen D.J."/>
            <person name="Gundappa M.K."/>
        </authorList>
    </citation>
    <scope>NUCLEOTIDE SEQUENCE [LARGE SCALE GENOMIC DNA]</scope>
</reference>
<feature type="compositionally biased region" description="Basic residues" evidence="1">
    <location>
        <begin position="1"/>
        <end position="13"/>
    </location>
</feature>
<keyword evidence="2" id="KW-0812">Transmembrane</keyword>
<name>A0A4W5JND1_9TELE</name>
<reference evidence="3" key="3">
    <citation type="submission" date="2025-09" db="UniProtKB">
        <authorList>
            <consortium name="Ensembl"/>
        </authorList>
    </citation>
    <scope>IDENTIFICATION</scope>
</reference>
<dbReference type="Proteomes" id="UP000314982">
    <property type="component" value="Unassembled WGS sequence"/>
</dbReference>
<feature type="region of interest" description="Disordered" evidence="1">
    <location>
        <begin position="1"/>
        <end position="20"/>
    </location>
</feature>
<dbReference type="AlphaFoldDB" id="A0A4W5JND1"/>
<reference evidence="3" key="2">
    <citation type="submission" date="2025-08" db="UniProtKB">
        <authorList>
            <consortium name="Ensembl"/>
        </authorList>
    </citation>
    <scope>IDENTIFICATION</scope>
</reference>
<evidence type="ECO:0000256" key="2">
    <source>
        <dbReference type="SAM" id="Phobius"/>
    </source>
</evidence>